<evidence type="ECO:0000313" key="1">
    <source>
        <dbReference type="EMBL" id="KAI6785500.1"/>
    </source>
</evidence>
<dbReference type="Proteomes" id="UP001055219">
    <property type="component" value="Unassembled WGS sequence"/>
</dbReference>
<dbReference type="OrthoDB" id="2150604at2759"/>
<dbReference type="GO" id="GO:0008080">
    <property type="term" value="F:N-acetyltransferase activity"/>
    <property type="evidence" value="ECO:0007669"/>
    <property type="project" value="TreeGrafter"/>
</dbReference>
<dbReference type="RefSeq" id="XP_051366356.1">
    <property type="nucleotide sequence ID" value="XM_051510819.1"/>
</dbReference>
<gene>
    <name evidence="1" type="ORF">J7T54_007143</name>
</gene>
<name>A0A9P9Y8Z7_9HYPO</name>
<keyword evidence="2" id="KW-1185">Reference proteome</keyword>
<comment type="caution">
    <text evidence="1">The sequence shown here is derived from an EMBL/GenBank/DDBJ whole genome shotgun (WGS) entry which is preliminary data.</text>
</comment>
<dbReference type="Pfam" id="PF07247">
    <property type="entry name" value="AATase"/>
    <property type="match status" value="1"/>
</dbReference>
<dbReference type="PANTHER" id="PTHR28037:SF1">
    <property type="entry name" value="ALCOHOL O-ACETYLTRANSFERASE 1-RELATED"/>
    <property type="match status" value="1"/>
</dbReference>
<dbReference type="GeneID" id="75833619"/>
<sequence>MLQAVVLHGDTKSPSFARRDSLNLDELVTWHRIPECSNYAMATDKIVNERVDLIFDRPDALPGWRLVVTSAEQSPFLDAHLAVRHTSFDGESRKVFHRTLLDHLNHSLKDDQLSPLFSNGHTLVYPTDGPAFPPPMEEFGDFKIDLGYVLSTAWKELKPACMQKPTATQTSWGPFKPNDYGTERKIVRVDAVNSRKIVDVCRSHKTTITGLLHGIIFASLLWECKSVVESPSFVASSAVNLRRFMPNKPRTMPDVEMDPRKTIVNMLSTVDHEWDEVAVMKLLQLSRPLDEIAEDCRHYEDIVWAVAKSARGDIEKKLDAGLENDVMKLMWLAPDWRSEKKRSCKKARVESWCVTNLGVFDGKRAATESSGKANDSWEIDHAVFTAVVDAARSLFMVSAASVKDGDLCIGVAWQSGLGEYIDKVGDRLTRDMHSWTNHLATGAWEDNWEQRAFA</sequence>
<dbReference type="InterPro" id="IPR052058">
    <property type="entry name" value="Alcohol_O-acetyltransferase"/>
</dbReference>
<proteinExistence type="predicted"/>
<evidence type="ECO:0000313" key="2">
    <source>
        <dbReference type="Proteomes" id="UP001055219"/>
    </source>
</evidence>
<dbReference type="InterPro" id="IPR010828">
    <property type="entry name" value="Atf2/Sli1-like"/>
</dbReference>
<accession>A0A9P9Y8Z7</accession>
<reference evidence="1" key="2">
    <citation type="submission" date="2022-07" db="EMBL/GenBank/DDBJ databases">
        <authorList>
            <person name="Goncalves M.F.M."/>
            <person name="Hilario S."/>
            <person name="Van De Peer Y."/>
            <person name="Esteves A.C."/>
            <person name="Alves A."/>
        </authorList>
    </citation>
    <scope>NUCLEOTIDE SEQUENCE</scope>
    <source>
        <strain evidence="1">MUM 19.33</strain>
    </source>
</reference>
<dbReference type="AlphaFoldDB" id="A0A9P9Y8Z7"/>
<dbReference type="EMBL" id="JAGIXG020000002">
    <property type="protein sequence ID" value="KAI6785500.1"/>
    <property type="molecule type" value="Genomic_DNA"/>
</dbReference>
<reference evidence="1" key="1">
    <citation type="journal article" date="2021" name="J Fungi (Basel)">
        <title>Genomic and Metabolomic Analyses of the Marine Fungus Emericellopsis cladophorae: Insights into Saltwater Adaptability Mechanisms and Its Biosynthetic Potential.</title>
        <authorList>
            <person name="Goncalves M.F.M."/>
            <person name="Hilario S."/>
            <person name="Van de Peer Y."/>
            <person name="Esteves A.C."/>
            <person name="Alves A."/>
        </authorList>
    </citation>
    <scope>NUCLEOTIDE SEQUENCE</scope>
    <source>
        <strain evidence="1">MUM 19.33</strain>
    </source>
</reference>
<protein>
    <submittedName>
        <fullName evidence="1">Uncharacterized protein</fullName>
    </submittedName>
</protein>
<dbReference type="PANTHER" id="PTHR28037">
    <property type="entry name" value="ALCOHOL O-ACETYLTRANSFERASE 1-RELATED"/>
    <property type="match status" value="1"/>
</dbReference>
<organism evidence="1 2">
    <name type="scientific">Emericellopsis cladophorae</name>
    <dbReference type="NCBI Taxonomy" id="2686198"/>
    <lineage>
        <taxon>Eukaryota</taxon>
        <taxon>Fungi</taxon>
        <taxon>Dikarya</taxon>
        <taxon>Ascomycota</taxon>
        <taxon>Pezizomycotina</taxon>
        <taxon>Sordariomycetes</taxon>
        <taxon>Hypocreomycetidae</taxon>
        <taxon>Hypocreales</taxon>
        <taxon>Bionectriaceae</taxon>
        <taxon>Emericellopsis</taxon>
    </lineage>
</organism>